<evidence type="ECO:0000313" key="3">
    <source>
        <dbReference type="Proteomes" id="UP000226420"/>
    </source>
</evidence>
<protein>
    <recommendedName>
        <fullName evidence="4">Fimbrial assembly protein</fullName>
    </recommendedName>
</protein>
<accession>A0AAJ5BGI8</accession>
<comment type="caution">
    <text evidence="2">The sequence shown here is derived from an EMBL/GenBank/DDBJ whole genome shotgun (WGS) entry which is preliminary data.</text>
</comment>
<evidence type="ECO:0008006" key="4">
    <source>
        <dbReference type="Google" id="ProtNLM"/>
    </source>
</evidence>
<sequence length="187" mass="20046">MKITCSATYILLLALVASTFASVANAAIIMVKGKTSSRVSATIIKPNRLFVNDINGGWYTQEMEMFQQGGANSPYQIELPLRITSSTGIFQVSLDQALILRHAQTPTLQFQVAEVSMANVDSAAKILSVGAPTVFYNTPSADPLQDTIGDYSLAISALPPEGDFKTNAGIYQGELRLTFEPVAKAVP</sequence>
<reference evidence="2 3" key="1">
    <citation type="submission" date="2016-10" db="EMBL/GenBank/DDBJ databases">
        <authorList>
            <person name="Varghese N."/>
            <person name="Submissions S."/>
        </authorList>
    </citation>
    <scope>NUCLEOTIDE SEQUENCE [LARGE SCALE GENOMIC DNA]</scope>
    <source>
        <strain evidence="2 3">DSM 5563</strain>
    </source>
</reference>
<evidence type="ECO:0000256" key="1">
    <source>
        <dbReference type="SAM" id="SignalP"/>
    </source>
</evidence>
<name>A0AAJ5BGI8_9GAMM</name>
<dbReference type="Proteomes" id="UP000226420">
    <property type="component" value="Unassembled WGS sequence"/>
</dbReference>
<organism evidence="2 3">
    <name type="scientific">Pragia fontium DSM 5563 = ATCC 49100</name>
    <dbReference type="NCBI Taxonomy" id="1122977"/>
    <lineage>
        <taxon>Bacteria</taxon>
        <taxon>Pseudomonadati</taxon>
        <taxon>Pseudomonadota</taxon>
        <taxon>Gammaproteobacteria</taxon>
        <taxon>Enterobacterales</taxon>
        <taxon>Budviciaceae</taxon>
        <taxon>Pragia</taxon>
    </lineage>
</organism>
<feature type="chain" id="PRO_5042493976" description="Fimbrial assembly protein" evidence="1">
    <location>
        <begin position="27"/>
        <end position="187"/>
    </location>
</feature>
<dbReference type="RefSeq" id="WP_074821180.1">
    <property type="nucleotide sequence ID" value="NZ_FOLW01000002.1"/>
</dbReference>
<evidence type="ECO:0000313" key="2">
    <source>
        <dbReference type="EMBL" id="SFC45122.1"/>
    </source>
</evidence>
<dbReference type="Gene3D" id="2.60.40.2040">
    <property type="entry name" value="CFA/I fimbrial subunit E, pilin domain"/>
    <property type="match status" value="1"/>
</dbReference>
<gene>
    <name evidence="2" type="ORF">SAMN02745723_102389</name>
</gene>
<feature type="signal peptide" evidence="1">
    <location>
        <begin position="1"/>
        <end position="26"/>
    </location>
</feature>
<dbReference type="AlphaFoldDB" id="A0AAJ5BGI8"/>
<dbReference type="EMBL" id="FOLW01000002">
    <property type="protein sequence ID" value="SFC45122.1"/>
    <property type="molecule type" value="Genomic_DNA"/>
</dbReference>
<keyword evidence="1" id="KW-0732">Signal</keyword>
<proteinExistence type="predicted"/>